<keyword evidence="4" id="KW-1185">Reference proteome</keyword>
<dbReference type="Proteomes" id="UP000075606">
    <property type="component" value="Unassembled WGS sequence"/>
</dbReference>
<protein>
    <recommendedName>
        <fullName evidence="2">PDZ domain-containing protein</fullName>
    </recommendedName>
</protein>
<dbReference type="InterPro" id="IPR036034">
    <property type="entry name" value="PDZ_sf"/>
</dbReference>
<dbReference type="SUPFAM" id="SSF50156">
    <property type="entry name" value="PDZ domain-like"/>
    <property type="match status" value="1"/>
</dbReference>
<dbReference type="RefSeq" id="WP_068217026.1">
    <property type="nucleotide sequence ID" value="NZ_LRPC01000001.1"/>
</dbReference>
<dbReference type="AlphaFoldDB" id="A0A150XH47"/>
<feature type="domain" description="PDZ" evidence="2">
    <location>
        <begin position="309"/>
        <end position="399"/>
    </location>
</feature>
<name>A0A150XH47_9BACT</name>
<gene>
    <name evidence="3" type="ORF">AWW68_04455</name>
</gene>
<dbReference type="STRING" id="333140.AWW68_04455"/>
<evidence type="ECO:0000259" key="2">
    <source>
        <dbReference type="PROSITE" id="PS50106"/>
    </source>
</evidence>
<sequence length="413" mass="46218">MKGKLLTLALAVLCFQAVAQNPLGFSLSDGKGYVELSFREESNLIVVPIVLNGKGPFNFILDTGSESGLVFDRWVIGENNLVNAREIPVYASNGNKVTDLLVASDLNIKMTGVEASQQTMLVLKENNLDIKGMLGIDAHGILGSELFNRFVVEIDYEEERIRLYDHSKFKAPKGYKKVKIDVKGFRPYIITEIKQKGQKKVKASLLIDTGASSAIFLDEQRHDEIVLPRKTIEHTLGSSITGSLEGKIGRVQKVNIGGKFTFRKVLTSFPQDWKIQKNLTDDDGSIVRYGTIGSDVLSKFNIIYDYANEVAYFKKEKNYREEFKFNRAGFTFVAQGKELNEYVVSSIIPDSPAEEVSLETGDEIIAISGKPVFFFSMSEMNGLLRGDPGSTLELIIKRNGNLYRKSIRLRRMI</sequence>
<dbReference type="SMART" id="SM00228">
    <property type="entry name" value="PDZ"/>
    <property type="match status" value="1"/>
</dbReference>
<dbReference type="Pfam" id="PF13650">
    <property type="entry name" value="Asp_protease_2"/>
    <property type="match status" value="1"/>
</dbReference>
<feature type="signal peptide" evidence="1">
    <location>
        <begin position="1"/>
        <end position="19"/>
    </location>
</feature>
<reference evidence="3 4" key="1">
    <citation type="submission" date="2016-01" db="EMBL/GenBank/DDBJ databases">
        <title>Genome sequencing of Roseivirga spongicola UST030701-084.</title>
        <authorList>
            <person name="Selvaratnam C."/>
            <person name="Thevarajoo S."/>
            <person name="Goh K.M."/>
            <person name="Ee R."/>
            <person name="Chan K.-G."/>
            <person name="Chong C.S."/>
        </authorList>
    </citation>
    <scope>NUCLEOTIDE SEQUENCE [LARGE SCALE GENOMIC DNA]</scope>
    <source>
        <strain evidence="3 4">UST030701-084</strain>
    </source>
</reference>
<feature type="chain" id="PRO_5007574733" description="PDZ domain-containing protein" evidence="1">
    <location>
        <begin position="20"/>
        <end position="413"/>
    </location>
</feature>
<accession>A0A150XH47</accession>
<evidence type="ECO:0000313" key="3">
    <source>
        <dbReference type="EMBL" id="KYG78024.1"/>
    </source>
</evidence>
<keyword evidence="1" id="KW-0732">Signal</keyword>
<dbReference type="OrthoDB" id="3521766at2"/>
<evidence type="ECO:0000313" key="4">
    <source>
        <dbReference type="Proteomes" id="UP000075606"/>
    </source>
</evidence>
<evidence type="ECO:0000256" key="1">
    <source>
        <dbReference type="SAM" id="SignalP"/>
    </source>
</evidence>
<dbReference type="InterPro" id="IPR001478">
    <property type="entry name" value="PDZ"/>
</dbReference>
<dbReference type="Gene3D" id="2.30.42.10">
    <property type="match status" value="1"/>
</dbReference>
<dbReference type="InterPro" id="IPR021109">
    <property type="entry name" value="Peptidase_aspartic_dom_sf"/>
</dbReference>
<dbReference type="Pfam" id="PF17820">
    <property type="entry name" value="PDZ_6"/>
    <property type="match status" value="1"/>
</dbReference>
<dbReference type="PROSITE" id="PS50106">
    <property type="entry name" value="PDZ"/>
    <property type="match status" value="1"/>
</dbReference>
<dbReference type="Gene3D" id="2.40.70.10">
    <property type="entry name" value="Acid Proteases"/>
    <property type="match status" value="2"/>
</dbReference>
<dbReference type="InterPro" id="IPR041489">
    <property type="entry name" value="PDZ_6"/>
</dbReference>
<comment type="caution">
    <text evidence="3">The sequence shown here is derived from an EMBL/GenBank/DDBJ whole genome shotgun (WGS) entry which is preliminary data.</text>
</comment>
<dbReference type="EMBL" id="LRPC01000001">
    <property type="protein sequence ID" value="KYG78024.1"/>
    <property type="molecule type" value="Genomic_DNA"/>
</dbReference>
<proteinExistence type="predicted"/>
<organism evidence="3 4">
    <name type="scientific">Roseivirga spongicola</name>
    <dbReference type="NCBI Taxonomy" id="333140"/>
    <lineage>
        <taxon>Bacteria</taxon>
        <taxon>Pseudomonadati</taxon>
        <taxon>Bacteroidota</taxon>
        <taxon>Cytophagia</taxon>
        <taxon>Cytophagales</taxon>
        <taxon>Roseivirgaceae</taxon>
        <taxon>Roseivirga</taxon>
    </lineage>
</organism>